<evidence type="ECO:0000313" key="7">
    <source>
        <dbReference type="EMBL" id="KAF2872157.1"/>
    </source>
</evidence>
<evidence type="ECO:0000259" key="6">
    <source>
        <dbReference type="PROSITE" id="PS50157"/>
    </source>
</evidence>
<evidence type="ECO:0000256" key="3">
    <source>
        <dbReference type="ARBA" id="ARBA00022771"/>
    </source>
</evidence>
<dbReference type="InterPro" id="IPR013087">
    <property type="entry name" value="Znf_C2H2_type"/>
</dbReference>
<feature type="domain" description="C2H2-type" evidence="6">
    <location>
        <begin position="87"/>
        <end position="111"/>
    </location>
</feature>
<dbReference type="PROSITE" id="PS00028">
    <property type="entry name" value="ZINC_FINGER_C2H2_1"/>
    <property type="match status" value="3"/>
</dbReference>
<sequence>MGYKWVCSNDFWDLEDLDDHKDDHGHWNCETCNRYFKTIQARNQHMSSLNHWAQRYKCETNDYQYLSENPAVVVAQHMMMAFRFKGHFCMDCQREFQDENALKMHLRSRIHLKSTIPCPFCKQTFTTATGVAHHLERSSCPEAKNLSRAAIHAQVALRDPKNLITIRQFDHSPDANSRISVSDRCWNGQFYECYLCHREFGSMQALDQHVNSGTHHQKIYHCPGVRCIREFASLAALFNHLESESCGAVRFETVQRSVQNIVGGDRKIQSR</sequence>
<proteinExistence type="predicted"/>
<dbReference type="GO" id="GO:0008270">
    <property type="term" value="F:zinc ion binding"/>
    <property type="evidence" value="ECO:0007669"/>
    <property type="project" value="UniProtKB-KW"/>
</dbReference>
<dbReference type="Pfam" id="PF12874">
    <property type="entry name" value="zf-met"/>
    <property type="match status" value="1"/>
</dbReference>
<dbReference type="PANTHER" id="PTHR24409:SF356">
    <property type="entry name" value="C2H2 FINGER DOMAIN TRANSCRIPTION FACTOR (EUROFUNG)"/>
    <property type="match status" value="1"/>
</dbReference>
<keyword evidence="8" id="KW-1185">Reference proteome</keyword>
<dbReference type="PANTHER" id="PTHR24409">
    <property type="entry name" value="ZINC FINGER PROTEIN 142"/>
    <property type="match status" value="1"/>
</dbReference>
<keyword evidence="2" id="KW-0677">Repeat</keyword>
<dbReference type="EMBL" id="JAADJZ010000010">
    <property type="protein sequence ID" value="KAF2872157.1"/>
    <property type="molecule type" value="Genomic_DNA"/>
</dbReference>
<keyword evidence="4" id="KW-0862">Zinc</keyword>
<dbReference type="InterPro" id="IPR022755">
    <property type="entry name" value="Znf_C2H2_jaz"/>
</dbReference>
<feature type="domain" description="C2H2-type" evidence="6">
    <location>
        <begin position="191"/>
        <end position="215"/>
    </location>
</feature>
<dbReference type="GO" id="GO:0005634">
    <property type="term" value="C:nucleus"/>
    <property type="evidence" value="ECO:0007669"/>
    <property type="project" value="TreeGrafter"/>
</dbReference>
<protein>
    <submittedName>
        <fullName evidence="7">Putative zinc finger protein</fullName>
    </submittedName>
</protein>
<accession>A0A7C8I6S6</accession>
<dbReference type="SMART" id="SM00451">
    <property type="entry name" value="ZnF_U1"/>
    <property type="match status" value="3"/>
</dbReference>
<dbReference type="OrthoDB" id="6077919at2759"/>
<reference evidence="7 8" key="1">
    <citation type="submission" date="2020-01" db="EMBL/GenBank/DDBJ databases">
        <authorList>
            <consortium name="DOE Joint Genome Institute"/>
            <person name="Haridas S."/>
            <person name="Albert R."/>
            <person name="Binder M."/>
            <person name="Bloem J."/>
            <person name="Labutti K."/>
            <person name="Salamov A."/>
            <person name="Andreopoulos B."/>
            <person name="Baker S.E."/>
            <person name="Barry K."/>
            <person name="Bills G."/>
            <person name="Bluhm B.H."/>
            <person name="Cannon C."/>
            <person name="Castanera R."/>
            <person name="Culley D.E."/>
            <person name="Daum C."/>
            <person name="Ezra D."/>
            <person name="Gonzalez J.B."/>
            <person name="Henrissat B."/>
            <person name="Kuo A."/>
            <person name="Liang C."/>
            <person name="Lipzen A."/>
            <person name="Lutzoni F."/>
            <person name="Magnuson J."/>
            <person name="Mondo S."/>
            <person name="Nolan M."/>
            <person name="Ohm R."/>
            <person name="Pangilinan J."/>
            <person name="Park H.-J.H."/>
            <person name="Ramirez L."/>
            <person name="Alfaro M."/>
            <person name="Sun H."/>
            <person name="Tritt A."/>
            <person name="Yoshinaga Y."/>
            <person name="Zwiers L.-H.L."/>
            <person name="Turgeon B.G."/>
            <person name="Goodwin S.B."/>
            <person name="Spatafora J.W."/>
            <person name="Crous P.W."/>
            <person name="Grigoriev I.V."/>
        </authorList>
    </citation>
    <scope>NUCLEOTIDE SEQUENCE [LARGE SCALE GENOMIC DNA]</scope>
    <source>
        <strain evidence="7 8">CBS 611.86</strain>
    </source>
</reference>
<dbReference type="Proteomes" id="UP000481861">
    <property type="component" value="Unassembled WGS sequence"/>
</dbReference>
<dbReference type="InterPro" id="IPR036236">
    <property type="entry name" value="Znf_C2H2_sf"/>
</dbReference>
<dbReference type="InterPro" id="IPR003604">
    <property type="entry name" value="Matrin/U1-like-C_Znf_C2H2"/>
</dbReference>
<gene>
    <name evidence="7" type="ORF">BDV95DRAFT_628571</name>
</gene>
<organism evidence="7 8">
    <name type="scientific">Massariosphaeria phaeospora</name>
    <dbReference type="NCBI Taxonomy" id="100035"/>
    <lineage>
        <taxon>Eukaryota</taxon>
        <taxon>Fungi</taxon>
        <taxon>Dikarya</taxon>
        <taxon>Ascomycota</taxon>
        <taxon>Pezizomycotina</taxon>
        <taxon>Dothideomycetes</taxon>
        <taxon>Pleosporomycetidae</taxon>
        <taxon>Pleosporales</taxon>
        <taxon>Pleosporales incertae sedis</taxon>
        <taxon>Massariosphaeria</taxon>
    </lineage>
</organism>
<evidence type="ECO:0000256" key="5">
    <source>
        <dbReference type="PROSITE-ProRule" id="PRU00042"/>
    </source>
</evidence>
<dbReference type="Gene3D" id="3.30.160.60">
    <property type="entry name" value="Classic Zinc Finger"/>
    <property type="match status" value="3"/>
</dbReference>
<dbReference type="GO" id="GO:0000981">
    <property type="term" value="F:DNA-binding transcription factor activity, RNA polymerase II-specific"/>
    <property type="evidence" value="ECO:0007669"/>
    <property type="project" value="TreeGrafter"/>
</dbReference>
<dbReference type="Pfam" id="PF12171">
    <property type="entry name" value="zf-C2H2_jaz"/>
    <property type="match status" value="2"/>
</dbReference>
<name>A0A7C8I6S6_9PLEO</name>
<dbReference type="PROSITE" id="PS50157">
    <property type="entry name" value="ZINC_FINGER_C2H2_2"/>
    <property type="match status" value="2"/>
</dbReference>
<comment type="caution">
    <text evidence="7">The sequence shown here is derived from an EMBL/GenBank/DDBJ whole genome shotgun (WGS) entry which is preliminary data.</text>
</comment>
<evidence type="ECO:0000256" key="2">
    <source>
        <dbReference type="ARBA" id="ARBA00022737"/>
    </source>
</evidence>
<keyword evidence="1" id="KW-0479">Metal-binding</keyword>
<evidence type="ECO:0000313" key="8">
    <source>
        <dbReference type="Proteomes" id="UP000481861"/>
    </source>
</evidence>
<evidence type="ECO:0000256" key="1">
    <source>
        <dbReference type="ARBA" id="ARBA00022723"/>
    </source>
</evidence>
<dbReference type="GO" id="GO:0000977">
    <property type="term" value="F:RNA polymerase II transcription regulatory region sequence-specific DNA binding"/>
    <property type="evidence" value="ECO:0007669"/>
    <property type="project" value="TreeGrafter"/>
</dbReference>
<evidence type="ECO:0000256" key="4">
    <source>
        <dbReference type="ARBA" id="ARBA00022833"/>
    </source>
</evidence>
<dbReference type="SMART" id="SM00355">
    <property type="entry name" value="ZnF_C2H2"/>
    <property type="match status" value="5"/>
</dbReference>
<keyword evidence="3 5" id="KW-0863">Zinc-finger</keyword>
<dbReference type="SUPFAM" id="SSF57667">
    <property type="entry name" value="beta-beta-alpha zinc fingers"/>
    <property type="match status" value="2"/>
</dbReference>
<dbReference type="AlphaFoldDB" id="A0A7C8I6S6"/>